<gene>
    <name evidence="1" type="ORF">DC3_52480</name>
</gene>
<protein>
    <submittedName>
        <fullName evidence="1">Uncharacterized protein</fullName>
    </submittedName>
</protein>
<organism evidence="1 2">
    <name type="scientific">Deinococcus cellulosilyticus (strain DSM 18568 / NBRC 106333 / KACC 11606 / 5516J-15)</name>
    <dbReference type="NCBI Taxonomy" id="1223518"/>
    <lineage>
        <taxon>Bacteria</taxon>
        <taxon>Thermotogati</taxon>
        <taxon>Deinococcota</taxon>
        <taxon>Deinococci</taxon>
        <taxon>Deinococcales</taxon>
        <taxon>Deinococcaceae</taxon>
        <taxon>Deinococcus</taxon>
    </lineage>
</organism>
<evidence type="ECO:0000313" key="1">
    <source>
        <dbReference type="EMBL" id="GEM49613.1"/>
    </source>
</evidence>
<dbReference type="Proteomes" id="UP000321306">
    <property type="component" value="Unassembled WGS sequence"/>
</dbReference>
<dbReference type="EMBL" id="BJXB01000038">
    <property type="protein sequence ID" value="GEM49613.1"/>
    <property type="molecule type" value="Genomic_DNA"/>
</dbReference>
<accession>A0A511N9V8</accession>
<comment type="caution">
    <text evidence="1">The sequence shown here is derived from an EMBL/GenBank/DDBJ whole genome shotgun (WGS) entry which is preliminary data.</text>
</comment>
<proteinExistence type="predicted"/>
<keyword evidence="2" id="KW-1185">Reference proteome</keyword>
<reference evidence="1 2" key="1">
    <citation type="submission" date="2019-07" db="EMBL/GenBank/DDBJ databases">
        <title>Whole genome shotgun sequence of Deinococcus cellulosilyticus NBRC 106333.</title>
        <authorList>
            <person name="Hosoyama A."/>
            <person name="Uohara A."/>
            <person name="Ohji S."/>
            <person name="Ichikawa N."/>
        </authorList>
    </citation>
    <scope>NUCLEOTIDE SEQUENCE [LARGE SCALE GENOMIC DNA]</scope>
    <source>
        <strain evidence="1 2">NBRC 106333</strain>
    </source>
</reference>
<name>A0A511N9V8_DEIC1</name>
<sequence>MEALKKLPQSSVRDARMSVIVRMQGKLEESTALVYQHSHCPLCKAFYYSYLISLGDDETLRCVLENFKPDWPLTSRLVELEAKFRAYLNLGIAASTLKREEAAGLFVKAAQIAEILECKRFKDIVNYESGWRQLYAGNLSLAASVFGEVIRTTPENTPVHSGAAHYATLICWFEGISPVWLPRWSKETLKVLRNPDVVHERVSLPSAGTPLLIPLLSELQALTREFNIKLPLFHVIENQQKRQGMLRRIRDLAGTDNKEILGFLRQSVLALAMSMNHDAKALETLRGGFKYPQTGVGLMAMVYFANFVQIHANLPHLPKGEEVQCALQTMGQQFRALPSGQRNWLIWWMRSFTPVPMYLLARDSAQLQEMTADFVVVTSSGARRAGTKVKTYPKEFMTKHVLELLAGGQIPIDQRPQAHRHRHALESLGIPPVIYQPIIEKLVT</sequence>
<dbReference type="AlphaFoldDB" id="A0A511N9V8"/>
<evidence type="ECO:0000313" key="2">
    <source>
        <dbReference type="Proteomes" id="UP000321306"/>
    </source>
</evidence>